<evidence type="ECO:0000313" key="1">
    <source>
        <dbReference type="EMBL" id="AJF98369.1"/>
    </source>
</evidence>
<dbReference type="KEGG" id="vg:23463286"/>
<protein>
    <submittedName>
        <fullName evidence="1">Uncharacterized protein</fullName>
    </submittedName>
</protein>
<organism evidence="1 2">
    <name type="scientific">Pandoravirus inopinatum</name>
    <dbReference type="NCBI Taxonomy" id="1605721"/>
    <lineage>
        <taxon>Viruses</taxon>
        <taxon>Pandoravirus</taxon>
    </lineage>
</organism>
<name>A0A0B5J425_9VIRU</name>
<dbReference type="EMBL" id="KP136319">
    <property type="protein sequence ID" value="AJF98369.1"/>
    <property type="molecule type" value="Genomic_DNA"/>
</dbReference>
<dbReference type="GeneID" id="23463286"/>
<evidence type="ECO:0000313" key="2">
    <source>
        <dbReference type="Proteomes" id="UP000202511"/>
    </source>
</evidence>
<dbReference type="RefSeq" id="YP_009120604.1">
    <property type="nucleotide sequence ID" value="NC_026440.1"/>
</dbReference>
<sequence>MGQIFCVEGKKVFWFLIISCIALWRLAKGFEGCGQCRSAIRGAILDMHQTGKTTRPLLGVIGRRLVVFVVSKRGRSCRGRTAQATGVSRPTCSDFVFKPFFLFS</sequence>
<accession>A0A0B5J425</accession>
<reference evidence="1 2" key="1">
    <citation type="journal article" date="2015" name="Parasitol. Res.">
        <title>Viruses in close associations with free-living amoebae.</title>
        <authorList>
            <person name="Scheid P."/>
        </authorList>
    </citation>
    <scope>NUCLEOTIDE SEQUENCE [LARGE SCALE GENOMIC DNA]</scope>
    <source>
        <strain evidence="1">KlaHel</strain>
    </source>
</reference>
<proteinExistence type="predicted"/>
<dbReference type="Proteomes" id="UP000202511">
    <property type="component" value="Segment"/>
</dbReference>